<name>A0A2C5YFI0_9HYPO</name>
<dbReference type="SUPFAM" id="SSF48452">
    <property type="entry name" value="TPR-like"/>
    <property type="match status" value="1"/>
</dbReference>
<dbReference type="Gene3D" id="1.20.58.320">
    <property type="entry name" value="TPR-like"/>
    <property type="match status" value="1"/>
</dbReference>
<keyword evidence="2" id="KW-1185">Reference proteome</keyword>
<organism evidence="1 2">
    <name type="scientific">Ophiocordyceps australis</name>
    <dbReference type="NCBI Taxonomy" id="1399860"/>
    <lineage>
        <taxon>Eukaryota</taxon>
        <taxon>Fungi</taxon>
        <taxon>Dikarya</taxon>
        <taxon>Ascomycota</taxon>
        <taxon>Pezizomycotina</taxon>
        <taxon>Sordariomycetes</taxon>
        <taxon>Hypocreomycetidae</taxon>
        <taxon>Hypocreales</taxon>
        <taxon>Ophiocordycipitaceae</taxon>
        <taxon>Ophiocordyceps</taxon>
    </lineage>
</organism>
<dbReference type="STRING" id="1399860.A0A2C5YFI0"/>
<evidence type="ECO:0000313" key="1">
    <source>
        <dbReference type="EMBL" id="PHH65734.1"/>
    </source>
</evidence>
<reference evidence="1 2" key="1">
    <citation type="submission" date="2017-06" db="EMBL/GenBank/DDBJ databases">
        <title>Ant-infecting Ophiocordyceps genomes reveal a high diversity of potential behavioral manipulation genes and a possible major role for enterotoxins.</title>
        <authorList>
            <person name="De Bekker C."/>
            <person name="Evans H.C."/>
            <person name="Brachmann A."/>
            <person name="Hughes D.P."/>
        </authorList>
    </citation>
    <scope>NUCLEOTIDE SEQUENCE [LARGE SCALE GENOMIC DNA]</scope>
    <source>
        <strain evidence="1 2">Map64</strain>
    </source>
</reference>
<protein>
    <recommendedName>
        <fullName evidence="3">DUF924-domain-containing protein</fullName>
    </recommendedName>
</protein>
<dbReference type="EMBL" id="NJET01000014">
    <property type="protein sequence ID" value="PHH65734.1"/>
    <property type="molecule type" value="Genomic_DNA"/>
</dbReference>
<dbReference type="InterPro" id="IPR010323">
    <property type="entry name" value="DUF924"/>
</dbReference>
<dbReference type="AlphaFoldDB" id="A0A2C5YFI0"/>
<comment type="caution">
    <text evidence="1">The sequence shown here is derived from an EMBL/GenBank/DDBJ whole genome shotgun (WGS) entry which is preliminary data.</text>
</comment>
<gene>
    <name evidence="1" type="ORF">CDD81_1461</name>
</gene>
<proteinExistence type="predicted"/>
<sequence>MAHGDTKFQPSLVQLREVHDFWYEQLTRPEDFVLPEKKHNEHWFFGNEAFDQMCVKSGITSGNDILEAVQLDDPLDWVSLIILLDQIPRNCYRGDSAAIAFSFFDPMARDVALAAAKRGLPEANPQIRWQLAYRKWFYLPFVHAEDMEAHVVATQGFEMMRKDVYDLTEETDGEEELEAPQGHERPDYRARARKAIQANVARSRLTLDTWADAEKRHVDIIKRFGRFPHRNDALGRTSTMEEREYLENGGETFARPKSTLGVGGCGAAQVHN</sequence>
<dbReference type="Pfam" id="PF06041">
    <property type="entry name" value="DUF924"/>
    <property type="match status" value="1"/>
</dbReference>
<evidence type="ECO:0008006" key="3">
    <source>
        <dbReference type="Google" id="ProtNLM"/>
    </source>
</evidence>
<dbReference type="InterPro" id="IPR011990">
    <property type="entry name" value="TPR-like_helical_dom_sf"/>
</dbReference>
<dbReference type="Gene3D" id="1.25.40.10">
    <property type="entry name" value="Tetratricopeptide repeat domain"/>
    <property type="match status" value="1"/>
</dbReference>
<dbReference type="OrthoDB" id="414698at2759"/>
<evidence type="ECO:0000313" key="2">
    <source>
        <dbReference type="Proteomes" id="UP000226192"/>
    </source>
</evidence>
<dbReference type="Proteomes" id="UP000226192">
    <property type="component" value="Unassembled WGS sequence"/>
</dbReference>
<accession>A0A2C5YFI0</accession>